<evidence type="ECO:0000313" key="1">
    <source>
        <dbReference type="Proteomes" id="UP000887579"/>
    </source>
</evidence>
<dbReference type="WBParaSite" id="ES5_v2.g6931.t1">
    <property type="protein sequence ID" value="ES5_v2.g6931.t1"/>
    <property type="gene ID" value="ES5_v2.g6931"/>
</dbReference>
<dbReference type="Proteomes" id="UP000887579">
    <property type="component" value="Unplaced"/>
</dbReference>
<name>A0AC34GR00_9BILA</name>
<sequence>MEERANNSPLEDPTVSPPDDLNTLEIENQGFQGSPSESEVEEKPKKTWADRRRDVKRYSIKKSKYLWKHRVGLVIIICLLALCLFPVWIAYTYVLEDQTYRKRSFNYEDYLEFNNPNYSVTCHGPKITSDVRLRIAMLSVYGIIFFVGTFGNSLVIYVILNNPRMRTVTNMFITNLAVSDLLVSSTSLWLTPLYIYTGYWIWGGWLCYGFPLFQGTSIFISTLTLMSIALDRYFVICHHSLVNANINDHMTMPVCIALITLIWTVSLSLVMPYAVHMRLAYVHKPCHYFMCIEDWSQAGLKSVYGIVVLALQFIIPFAIIFLSYQKIWSFLNKRFKMVVVERGGDKKKDNKKRKRLLRMLITMVFVFGFCWFPVNALNVFRDFYGVIPMRPYFNYAFLTAHMVSMMGTAFNPILYAWMNESFREQFIRTVPQLRWILSKNRRAATRQRIITDCAPATNRVNCGDRVNGRQKLNRPLDTKNKTLLTTTNIPDFADPVSNGDEEAYELRTLEPSTSYCNENHNRNNHNEYRKSSNFLTIPNGDGAPGSSKMRSASNSDVSCSLDESRSLLSDFSNYDDF</sequence>
<protein>
    <submittedName>
        <fullName evidence="2">G-protein coupled receptors family 1 profile domain-containing protein</fullName>
    </submittedName>
</protein>
<reference evidence="2" key="1">
    <citation type="submission" date="2022-11" db="UniProtKB">
        <authorList>
            <consortium name="WormBaseParasite"/>
        </authorList>
    </citation>
    <scope>IDENTIFICATION</scope>
</reference>
<organism evidence="1 2">
    <name type="scientific">Panagrolaimus sp. ES5</name>
    <dbReference type="NCBI Taxonomy" id="591445"/>
    <lineage>
        <taxon>Eukaryota</taxon>
        <taxon>Metazoa</taxon>
        <taxon>Ecdysozoa</taxon>
        <taxon>Nematoda</taxon>
        <taxon>Chromadorea</taxon>
        <taxon>Rhabditida</taxon>
        <taxon>Tylenchina</taxon>
        <taxon>Panagrolaimomorpha</taxon>
        <taxon>Panagrolaimoidea</taxon>
        <taxon>Panagrolaimidae</taxon>
        <taxon>Panagrolaimus</taxon>
    </lineage>
</organism>
<accession>A0AC34GR00</accession>
<evidence type="ECO:0000313" key="2">
    <source>
        <dbReference type="WBParaSite" id="ES5_v2.g6931.t1"/>
    </source>
</evidence>
<proteinExistence type="predicted"/>